<dbReference type="EC" id="2.3.2.27" evidence="4"/>
<dbReference type="Pfam" id="PF00076">
    <property type="entry name" value="RRM_1"/>
    <property type="match status" value="1"/>
</dbReference>
<feature type="compositionally biased region" description="Polar residues" evidence="2">
    <location>
        <begin position="774"/>
        <end position="785"/>
    </location>
</feature>
<keyword evidence="4" id="KW-0012">Acyltransferase</keyword>
<evidence type="ECO:0000313" key="4">
    <source>
        <dbReference type="EMBL" id="CAK7272434.1"/>
    </source>
</evidence>
<feature type="region of interest" description="Disordered" evidence="2">
    <location>
        <begin position="37"/>
        <end position="64"/>
    </location>
</feature>
<evidence type="ECO:0000256" key="1">
    <source>
        <dbReference type="PROSITE-ProRule" id="PRU00176"/>
    </source>
</evidence>
<feature type="region of interest" description="Disordered" evidence="2">
    <location>
        <begin position="762"/>
        <end position="854"/>
    </location>
</feature>
<dbReference type="PROSITE" id="PS50102">
    <property type="entry name" value="RRM"/>
    <property type="match status" value="1"/>
</dbReference>
<feature type="domain" description="RRM" evidence="3">
    <location>
        <begin position="79"/>
        <end position="164"/>
    </location>
</feature>
<feature type="compositionally biased region" description="Basic and acidic residues" evidence="2">
    <location>
        <begin position="412"/>
        <end position="428"/>
    </location>
</feature>
<sequence>MAPQDTFIDDEEDTCPLCIEEFDLSDRASSIARHAEFRSNIQKNQKKRAAEQRQKEVQKREAEKENRKNLVGVRVVQKNLVYVTGLNPTVREDELLKTLRKAEFFGQYGNIQKISISNRKSPDGSPSLGIYVTFEKKEDAQRCILAVNGSMNGERSLKAQLGTTKYCSAWLRHEQCTNRQCMFLHELGDEEDSYTRQDLSSMNSISTQRPFLGGSSSRSASRQQSHPIPVPTSASQPMVRSSSRDESENGDSSALPAAASWARSTQVRSRRGSHATSGAAPSPAISMALPVTTESVAEAAELSPRMDDAAPAAARAQETAKATKNNDLAASVVHSLLLAISNCALPSTFLTDGLTLDAFPPLFDPLGGEKRRALRDDESRIGTDQDDQEAEAGDAAEGEPESSGSLALGGEPEDREHTRSTHGFDQRRGGPLPIQRSNADNLFGPFDNHLFPSSNPGTIGNRSSTPQQSLYSRTPGSFVDHPPPGIATSQSQLFQGQTQNRQSSRYGFADTTGGAAAIKLAANPRIMAQQSMPPSLHSQPSPFYAASMPGPPPGLKSTGTPPAGFGQNFTNTAFGGAPKDTSQLLQDIIRGRGSGGSGSQAHDSGKHDELPAMDDVVSTVDALVSDEPTVASYPYGTDSPLRSGTPSFPPGFGHIQPLQHPMPPFPTAFSRPMTPVRFSTPTNSFSLPRLKSSTSVMAPTEPAFDKETPDALEQQQQSIPLPGSRGPSRTASGTASASDLIAAMTGSSKSIRTIETATVSSTLATHEPSVPATPISNTAKKASSLQDEDFPALDAAVSSATKSSANAIQTKPSKPPTPARKKTTEKRPAPTLLNISASTRPMVAKDLEESPVASEKHTADLVAFPSLPTPSASSASAIRSVPQHKTVRVVQASKPEVASAGPASLSIVAAEDVKNAGSSSSTPNMAPAALASRQSTALLANRPSTPASEIVSISDNASVISASISASRAGSPPPSSSRIGSAAVRTTTKSQQRKQRKQATKIDVAAVVEAVTTTSSSIIGPSAHEQEEESAEIVPIVGRKKKQKKEKPAPTPAASAEINATISNSAPNNATKEQKEAKVTKEIKETKEFKETKETKIAKPTATAKREETASEKTAVTAAKTAKTTETSKASLKNSAEPNATAVAPPERVAVTATAAPAATETPARRPGPAQGLFEKEHETLQTYLREAAELSGSRTLGPKESPDSSNSGHAKGTGTDTDHWARFGGTVHSVVQKMASLGLIGKNVDDISLLKPFTKLSSPRDISRKHPIQGDVLLPPDVLFRKDDLSDIAAGKAVHKNVDDVRILATPNGDCLRNLSEAEEERFMTLQSVVGKSLASPLSYMHPRYEETGGFSLVSKRAIPCGMPSYYPVKCLAPPGTAGQIIFDPLSKIQREEAVYWINQYVLPRLNLLPQSEAASWQSMLVDTGVPQAIGTTTLAPWIYHTPDVRYGIPASGAVSSRVPADSVAATNHANGPAAHGESTVSAPLPYPTRYTSRYGPVNGRDGIDLRKDLDCSVHAMSVEDAERSLIEARREVKVFERALVQLVKINEMLLKSDDHLSQLAVEPECSTGSGSGPAASPAPVGAEHSFSDCLSAAVLVFLRIMGCTWLGLGAILLALRWLRGCVLGVAEWVYVEMVQLADSVLDLAADLA</sequence>
<feature type="compositionally biased region" description="Low complexity" evidence="2">
    <location>
        <begin position="401"/>
        <end position="410"/>
    </location>
</feature>
<feature type="region of interest" description="Disordered" evidence="2">
    <location>
        <begin position="964"/>
        <end position="1000"/>
    </location>
</feature>
<feature type="compositionally biased region" description="Polar residues" evidence="2">
    <location>
        <begin position="196"/>
        <end position="209"/>
    </location>
</feature>
<feature type="compositionally biased region" description="Polar residues" evidence="2">
    <location>
        <begin position="487"/>
        <end position="505"/>
    </location>
</feature>
<feature type="compositionally biased region" description="Polar residues" evidence="2">
    <location>
        <begin position="232"/>
        <end position="241"/>
    </location>
</feature>
<feature type="compositionally biased region" description="Low complexity" evidence="2">
    <location>
        <begin position="1112"/>
        <end position="1131"/>
    </location>
</feature>
<dbReference type="SUPFAM" id="SSF54928">
    <property type="entry name" value="RNA-binding domain, RBD"/>
    <property type="match status" value="1"/>
</dbReference>
<dbReference type="InterPro" id="IPR034261">
    <property type="entry name" value="CNOT4_RRM"/>
</dbReference>
<feature type="compositionally biased region" description="Polar residues" evidence="2">
    <location>
        <begin position="451"/>
        <end position="472"/>
    </location>
</feature>
<dbReference type="PANTHER" id="PTHR12603">
    <property type="entry name" value="CCR4-NOT TRANSCRIPTION COMPLEX RELATED"/>
    <property type="match status" value="1"/>
</dbReference>
<dbReference type="InterPro" id="IPR012677">
    <property type="entry name" value="Nucleotide-bd_a/b_plait_sf"/>
</dbReference>
<feature type="compositionally biased region" description="Basic and acidic residues" evidence="2">
    <location>
        <begin position="1072"/>
        <end position="1097"/>
    </location>
</feature>
<dbReference type="Proteomes" id="UP001642502">
    <property type="component" value="Unassembled WGS sequence"/>
</dbReference>
<protein>
    <submittedName>
        <fullName evidence="4">Transcriptional repressor proteinral negative regulator of transcription subunit 4</fullName>
        <ecNumber evidence="4">2.3.2.27</ecNumber>
    </submittedName>
</protein>
<evidence type="ECO:0000256" key="2">
    <source>
        <dbReference type="SAM" id="MobiDB-lite"/>
    </source>
</evidence>
<feature type="region of interest" description="Disordered" evidence="2">
    <location>
        <begin position="1018"/>
        <end position="1145"/>
    </location>
</feature>
<evidence type="ECO:0000313" key="5">
    <source>
        <dbReference type="Proteomes" id="UP001642502"/>
    </source>
</evidence>
<feature type="compositionally biased region" description="Low complexity" evidence="2">
    <location>
        <begin position="964"/>
        <end position="990"/>
    </location>
</feature>
<keyword evidence="4" id="KW-0808">Transferase</keyword>
<dbReference type="CDD" id="cd12438">
    <property type="entry name" value="RRM_CNOT4"/>
    <property type="match status" value="1"/>
</dbReference>
<feature type="compositionally biased region" description="Basic and acidic residues" evidence="2">
    <location>
        <begin position="843"/>
        <end position="854"/>
    </location>
</feature>
<evidence type="ECO:0000259" key="3">
    <source>
        <dbReference type="PROSITE" id="PS50102"/>
    </source>
</evidence>
<feature type="compositionally biased region" description="Polar residues" evidence="2">
    <location>
        <begin position="798"/>
        <end position="812"/>
    </location>
</feature>
<feature type="compositionally biased region" description="Low complexity" evidence="2">
    <location>
        <begin position="215"/>
        <end position="225"/>
    </location>
</feature>
<feature type="region of interest" description="Disordered" evidence="2">
    <location>
        <begin position="195"/>
        <end position="286"/>
    </location>
</feature>
<feature type="region of interest" description="Disordered" evidence="2">
    <location>
        <begin position="589"/>
        <end position="610"/>
    </location>
</feature>
<dbReference type="EMBL" id="CAWUON010000089">
    <property type="protein sequence ID" value="CAK7272434.1"/>
    <property type="molecule type" value="Genomic_DNA"/>
</dbReference>
<dbReference type="SMART" id="SM00360">
    <property type="entry name" value="RRM"/>
    <property type="match status" value="1"/>
</dbReference>
<feature type="region of interest" description="Disordered" evidence="2">
    <location>
        <begin position="1155"/>
        <end position="1174"/>
    </location>
</feature>
<dbReference type="PANTHER" id="PTHR12603:SF0">
    <property type="entry name" value="CCR4-NOT TRANSCRIPTION COMPLEX SUBUNIT 4"/>
    <property type="match status" value="1"/>
</dbReference>
<feature type="compositionally biased region" description="Basic and acidic residues" evidence="2">
    <location>
        <begin position="48"/>
        <end position="64"/>
    </location>
</feature>
<feature type="compositionally biased region" description="Polar residues" evidence="2">
    <location>
        <begin position="1058"/>
        <end position="1071"/>
    </location>
</feature>
<feature type="compositionally biased region" description="Polar residues" evidence="2">
    <location>
        <begin position="531"/>
        <end position="541"/>
    </location>
</feature>
<feature type="region of interest" description="Disordered" evidence="2">
    <location>
        <begin position="531"/>
        <end position="563"/>
    </location>
</feature>
<dbReference type="InterPro" id="IPR035979">
    <property type="entry name" value="RBD_domain_sf"/>
</dbReference>
<feature type="compositionally biased region" description="Low complexity" evidence="2">
    <location>
        <begin position="1155"/>
        <end position="1167"/>
    </location>
</feature>
<feature type="region of interest" description="Disordered" evidence="2">
    <location>
        <begin position="365"/>
        <end position="472"/>
    </location>
</feature>
<feature type="region of interest" description="Disordered" evidence="2">
    <location>
        <begin position="698"/>
        <end position="736"/>
    </location>
</feature>
<proteinExistence type="predicted"/>
<feature type="region of interest" description="Disordered" evidence="2">
    <location>
        <begin position="1191"/>
        <end position="1221"/>
    </location>
</feature>
<name>A0ABP0DW32_9PEZI</name>
<feature type="region of interest" description="Disordered" evidence="2">
    <location>
        <begin position="486"/>
        <end position="507"/>
    </location>
</feature>
<feature type="compositionally biased region" description="Polar residues" evidence="2">
    <location>
        <begin position="727"/>
        <end position="736"/>
    </location>
</feature>
<dbReference type="InterPro" id="IPR000504">
    <property type="entry name" value="RRM_dom"/>
</dbReference>
<keyword evidence="1" id="KW-0694">RNA-binding</keyword>
<feature type="compositionally biased region" description="Basic and acidic residues" evidence="2">
    <location>
        <begin position="367"/>
        <end position="383"/>
    </location>
</feature>
<feature type="compositionally biased region" description="Acidic residues" evidence="2">
    <location>
        <begin position="384"/>
        <end position="400"/>
    </location>
</feature>
<accession>A0ABP0DW32</accession>
<dbReference type="Gene3D" id="3.30.70.330">
    <property type="match status" value="1"/>
</dbReference>
<organism evidence="4 5">
    <name type="scientific">Sporothrix epigloea</name>
    <dbReference type="NCBI Taxonomy" id="1892477"/>
    <lineage>
        <taxon>Eukaryota</taxon>
        <taxon>Fungi</taxon>
        <taxon>Dikarya</taxon>
        <taxon>Ascomycota</taxon>
        <taxon>Pezizomycotina</taxon>
        <taxon>Sordariomycetes</taxon>
        <taxon>Sordariomycetidae</taxon>
        <taxon>Ophiostomatales</taxon>
        <taxon>Ophiostomataceae</taxon>
        <taxon>Sporothrix</taxon>
    </lineage>
</organism>
<reference evidence="4 5" key="1">
    <citation type="submission" date="2024-01" db="EMBL/GenBank/DDBJ databases">
        <authorList>
            <person name="Allen C."/>
            <person name="Tagirdzhanova G."/>
        </authorList>
    </citation>
    <scope>NUCLEOTIDE SEQUENCE [LARGE SCALE GENOMIC DNA]</scope>
    <source>
        <strain evidence="4 5">CBS 119000</strain>
    </source>
</reference>
<keyword evidence="5" id="KW-1185">Reference proteome</keyword>
<dbReference type="InterPro" id="IPR003954">
    <property type="entry name" value="RRM_euk-type"/>
</dbReference>
<dbReference type="SMART" id="SM00361">
    <property type="entry name" value="RRM_1"/>
    <property type="match status" value="1"/>
</dbReference>
<gene>
    <name evidence="4" type="primary">NOT4</name>
    <name evidence="4" type="ORF">SEPCBS119000_005123</name>
</gene>
<comment type="caution">
    <text evidence="4">The sequence shown here is derived from an EMBL/GenBank/DDBJ whole genome shotgun (WGS) entry which is preliminary data.</text>
</comment>
<dbReference type="GO" id="GO:0061630">
    <property type="term" value="F:ubiquitin protein ligase activity"/>
    <property type="evidence" value="ECO:0007669"/>
    <property type="project" value="UniProtKB-EC"/>
</dbReference>
<dbReference type="InterPro" id="IPR039780">
    <property type="entry name" value="Mot2"/>
</dbReference>